<dbReference type="AlphaFoldDB" id="A0A2P2P251"/>
<accession>A0A2P2P251</accession>
<keyword evidence="1" id="KW-0472">Membrane</keyword>
<name>A0A2P2P251_RHIMU</name>
<keyword evidence="1" id="KW-0812">Transmembrane</keyword>
<protein>
    <submittedName>
        <fullName evidence="2">Uncharacterized protein</fullName>
    </submittedName>
</protein>
<keyword evidence="1" id="KW-1133">Transmembrane helix</keyword>
<feature type="transmembrane region" description="Helical" evidence="1">
    <location>
        <begin position="12"/>
        <end position="40"/>
    </location>
</feature>
<evidence type="ECO:0000256" key="1">
    <source>
        <dbReference type="SAM" id="Phobius"/>
    </source>
</evidence>
<evidence type="ECO:0000313" key="2">
    <source>
        <dbReference type="EMBL" id="MBX48790.1"/>
    </source>
</evidence>
<proteinExistence type="predicted"/>
<organism evidence="2">
    <name type="scientific">Rhizophora mucronata</name>
    <name type="common">Asiatic mangrove</name>
    <dbReference type="NCBI Taxonomy" id="61149"/>
    <lineage>
        <taxon>Eukaryota</taxon>
        <taxon>Viridiplantae</taxon>
        <taxon>Streptophyta</taxon>
        <taxon>Embryophyta</taxon>
        <taxon>Tracheophyta</taxon>
        <taxon>Spermatophyta</taxon>
        <taxon>Magnoliopsida</taxon>
        <taxon>eudicotyledons</taxon>
        <taxon>Gunneridae</taxon>
        <taxon>Pentapetalae</taxon>
        <taxon>rosids</taxon>
        <taxon>fabids</taxon>
        <taxon>Malpighiales</taxon>
        <taxon>Rhizophoraceae</taxon>
        <taxon>Rhizophora</taxon>
    </lineage>
</organism>
<reference evidence="2" key="1">
    <citation type="submission" date="2018-02" db="EMBL/GenBank/DDBJ databases">
        <title>Rhizophora mucronata_Transcriptome.</title>
        <authorList>
            <person name="Meera S.P."/>
            <person name="Sreeshan A."/>
            <person name="Augustine A."/>
        </authorList>
    </citation>
    <scope>NUCLEOTIDE SEQUENCE</scope>
    <source>
        <tissue evidence="2">Leaf</tissue>
    </source>
</reference>
<dbReference type="EMBL" id="GGEC01068306">
    <property type="protein sequence ID" value="MBX48790.1"/>
    <property type="molecule type" value="Transcribed_RNA"/>
</dbReference>
<sequence>MLLDHLLQFSGLFLSGFWFFVISNFESSFFLGSLVAAHLLNSKQQEFSTHIIHHIHSCFSMMKIEVANSFVSGVRVFPEDLSTNANSAGSNLI</sequence>